<dbReference type="OrthoDB" id="8477782at2"/>
<dbReference type="AlphaFoldDB" id="A0A2A9CQD4"/>
<evidence type="ECO:0000313" key="1">
    <source>
        <dbReference type="EMBL" id="PFG15870.1"/>
    </source>
</evidence>
<protein>
    <submittedName>
        <fullName evidence="1">Uncharacterized protein</fullName>
    </submittedName>
</protein>
<name>A0A2A9CQD4_9ACTN</name>
<dbReference type="Proteomes" id="UP000226079">
    <property type="component" value="Unassembled WGS sequence"/>
</dbReference>
<organism evidence="1 2">
    <name type="scientific">Propionicimonas paludicola</name>
    <dbReference type="NCBI Taxonomy" id="185243"/>
    <lineage>
        <taxon>Bacteria</taxon>
        <taxon>Bacillati</taxon>
        <taxon>Actinomycetota</taxon>
        <taxon>Actinomycetes</taxon>
        <taxon>Propionibacteriales</taxon>
        <taxon>Nocardioidaceae</taxon>
        <taxon>Propionicimonas</taxon>
    </lineage>
</organism>
<dbReference type="RefSeq" id="WP_098459467.1">
    <property type="nucleotide sequence ID" value="NZ_PDJC01000001.1"/>
</dbReference>
<comment type="caution">
    <text evidence="1">The sequence shown here is derived from an EMBL/GenBank/DDBJ whole genome shotgun (WGS) entry which is preliminary data.</text>
</comment>
<evidence type="ECO:0000313" key="2">
    <source>
        <dbReference type="Proteomes" id="UP000226079"/>
    </source>
</evidence>
<accession>A0A2A9CQD4</accession>
<reference evidence="1 2" key="1">
    <citation type="submission" date="2017-10" db="EMBL/GenBank/DDBJ databases">
        <title>Sequencing the genomes of 1000 actinobacteria strains.</title>
        <authorList>
            <person name="Klenk H.-P."/>
        </authorList>
    </citation>
    <scope>NUCLEOTIDE SEQUENCE [LARGE SCALE GENOMIC DNA]</scope>
    <source>
        <strain evidence="1 2">DSM 15597</strain>
    </source>
</reference>
<dbReference type="EMBL" id="PDJC01000001">
    <property type="protein sequence ID" value="PFG15870.1"/>
    <property type="molecule type" value="Genomic_DNA"/>
</dbReference>
<gene>
    <name evidence="1" type="ORF">ATK74_0391</name>
</gene>
<proteinExistence type="predicted"/>
<sequence length="346" mass="38002">MTRDTLGLVESPAQFLHLLEWCYAERAADRTRAIVLAPRQPHATAQLRELAEFATEEGLDVEWREPRASAMAFAGTLRQLWRPMTKARRLVIGDPFSGLIQTLLPATRAQQLVVVDDGTATMEFAAQYAASGALRRWDSRPSAMDLPRSVLGQQARRILAGGKLRLFTVMPIAGVPASRIQHNRYSWLHGRFAPPQVTGGVDVIGSSLVESGVADRAAYLHRVAAIASTSGAPGRYLAHRREDPEKLAELSRATGLRVVRPQLPLEIELRRGPVARRVVSFPSSVGYTLPVALGGLPVHYQFEPVPEEMLGVGVTQRAREFLDKISTDLRNARLWVPESSPLSASA</sequence>
<keyword evidence="2" id="KW-1185">Reference proteome</keyword>